<proteinExistence type="predicted"/>
<accession>A0A7U0N7U0</accession>
<dbReference type="Pfam" id="PF12697">
    <property type="entry name" value="Abhydrolase_6"/>
    <property type="match status" value="1"/>
</dbReference>
<sequence length="243" mass="26350">MNTFSLLENHDAPLVLLGGTLCNHRLWQPVVEQLNVSNVISIIVTGADSASAVARQLLATLPARFCLVGFSLGAIVALQMMADAPQRLSGLALLSVNPFTDPPANVTGRRGAVREATRLGISHWLTTTLWPRYVAPHRQCDLALHSTIVNMAVESGIDTLIHQTEIAITRADHRVVLPMFTAPLLIINGASDVICTPEHHQAIASAAPRARWITLPDSGHFLPLEAPQQVAIALRNWIQESKL</sequence>
<organism evidence="2 3">
    <name type="scientific">Serratia proteamaculans</name>
    <dbReference type="NCBI Taxonomy" id="28151"/>
    <lineage>
        <taxon>Bacteria</taxon>
        <taxon>Pseudomonadati</taxon>
        <taxon>Pseudomonadota</taxon>
        <taxon>Gammaproteobacteria</taxon>
        <taxon>Enterobacterales</taxon>
        <taxon>Yersiniaceae</taxon>
        <taxon>Serratia</taxon>
    </lineage>
</organism>
<dbReference type="EMBL" id="CP068391">
    <property type="protein sequence ID" value="QQX54038.1"/>
    <property type="molecule type" value="Genomic_DNA"/>
</dbReference>
<name>A0A7U0N7U0_SERPR</name>
<dbReference type="InterPro" id="IPR029058">
    <property type="entry name" value="AB_hydrolase_fold"/>
</dbReference>
<dbReference type="GO" id="GO:0016787">
    <property type="term" value="F:hydrolase activity"/>
    <property type="evidence" value="ECO:0007669"/>
    <property type="project" value="UniProtKB-KW"/>
</dbReference>
<keyword evidence="2" id="KW-0378">Hydrolase</keyword>
<evidence type="ECO:0000313" key="3">
    <source>
        <dbReference type="Proteomes" id="UP000596176"/>
    </source>
</evidence>
<dbReference type="RefSeq" id="WP_207975935.1">
    <property type="nucleotide sequence ID" value="NZ_CP068391.1"/>
</dbReference>
<gene>
    <name evidence="2" type="ORF">JKX24_03120</name>
</gene>
<dbReference type="InterPro" id="IPR000073">
    <property type="entry name" value="AB_hydrolase_1"/>
</dbReference>
<protein>
    <submittedName>
        <fullName evidence="2">Alpha/beta fold hydrolase</fullName>
    </submittedName>
</protein>
<dbReference type="PANTHER" id="PTHR43194:SF2">
    <property type="entry name" value="PEROXISOMAL MEMBRANE PROTEIN LPX1"/>
    <property type="match status" value="1"/>
</dbReference>
<dbReference type="AlphaFoldDB" id="A0A7U0N7U0"/>
<reference evidence="2 3" key="1">
    <citation type="submission" date="2021-01" db="EMBL/GenBank/DDBJ databases">
        <title>Chromosome sequence of Serratia proteamaculans strain 94 rif-r, isolated from spoiled beef.</title>
        <authorList>
            <person name="Zaytseva Y.V."/>
            <person name="Iablokov S.N."/>
            <person name="Klyukina A."/>
        </authorList>
    </citation>
    <scope>NUCLEOTIDE SEQUENCE [LARGE SCALE GENOMIC DNA]</scope>
    <source>
        <strain evidence="2 3">94 rif-r</strain>
    </source>
</reference>
<dbReference type="Gene3D" id="3.40.50.1820">
    <property type="entry name" value="alpha/beta hydrolase"/>
    <property type="match status" value="1"/>
</dbReference>
<dbReference type="PANTHER" id="PTHR43194">
    <property type="entry name" value="HYDROLASE ALPHA/BETA FOLD FAMILY"/>
    <property type="match status" value="1"/>
</dbReference>
<dbReference type="SUPFAM" id="SSF53474">
    <property type="entry name" value="alpha/beta-Hydrolases"/>
    <property type="match status" value="1"/>
</dbReference>
<dbReference type="Proteomes" id="UP000596176">
    <property type="component" value="Chromosome"/>
</dbReference>
<dbReference type="InterPro" id="IPR050228">
    <property type="entry name" value="Carboxylesterase_BioH"/>
</dbReference>
<evidence type="ECO:0000259" key="1">
    <source>
        <dbReference type="Pfam" id="PF12697"/>
    </source>
</evidence>
<evidence type="ECO:0000313" key="2">
    <source>
        <dbReference type="EMBL" id="QQX54038.1"/>
    </source>
</evidence>
<feature type="domain" description="AB hydrolase-1" evidence="1">
    <location>
        <begin position="50"/>
        <end position="231"/>
    </location>
</feature>